<sequence>MSVRGFALLFRFSMIEWQVFFGRGTVMGRYQNIGDTQAHAVRAFFFIGGFGSASWAPLVPLLRERLSIGDDVLGLLLLCVGIGSLVTMPLAGALSSRLGCRRVLTAVSVLYAAVLLAICTVDSLWFAVPVILLFGALMGCVDVVINVAAVIVEQGIGRRIMSGMHAFWSIGGFVGAGLYGVWGGALGLSPMQSTAIAAGIILLFTGLFGRNLIPYGGGGGKLIALPRGIIVFVGIAAFIAFLSEGAVMDWSGVYLTTVRGYDLALAGMGFSVFSAAMFLMRLFGDAVVQRLGQRPVAVGGALLACAGILLVMFAPVDALLYAGFFAIGIGAANIVPVFFSLMGKQDVMPIGAAVSAVSTMGYLGILAGPAAIGFVSHMVSLQAAFGILAVLCLVQACVGMYVFRRIS</sequence>
<dbReference type="STRING" id="749551.HMPREF9555_01020"/>
<feature type="transmembrane region" description="Helical" evidence="6">
    <location>
        <begin position="40"/>
        <end position="60"/>
    </location>
</feature>
<dbReference type="InterPro" id="IPR051788">
    <property type="entry name" value="MFS_Transporter"/>
</dbReference>
<comment type="subcellular location">
    <subcellularLocation>
        <location evidence="1">Cell membrane</location>
        <topology evidence="1">Multi-pass membrane protein</topology>
    </subcellularLocation>
</comment>
<dbReference type="Pfam" id="PF07690">
    <property type="entry name" value="MFS_1"/>
    <property type="match status" value="2"/>
</dbReference>
<feature type="transmembrane region" description="Helical" evidence="6">
    <location>
        <begin position="353"/>
        <end position="375"/>
    </location>
</feature>
<dbReference type="InterPro" id="IPR020846">
    <property type="entry name" value="MFS_dom"/>
</dbReference>
<gene>
    <name evidence="8" type="ORF">HMPREF9555_01020</name>
</gene>
<feature type="transmembrane region" description="Helical" evidence="6">
    <location>
        <begin position="320"/>
        <end position="341"/>
    </location>
</feature>
<dbReference type="HOGENOM" id="CLU_035309_1_0_9"/>
<dbReference type="PROSITE" id="PS50850">
    <property type="entry name" value="MFS"/>
    <property type="match status" value="1"/>
</dbReference>
<feature type="transmembrane region" description="Helical" evidence="6">
    <location>
        <begin position="103"/>
        <end position="125"/>
    </location>
</feature>
<evidence type="ECO:0000313" key="8">
    <source>
        <dbReference type="EMBL" id="EFW29792.1"/>
    </source>
</evidence>
<feature type="transmembrane region" description="Helical" evidence="6">
    <location>
        <begin position="296"/>
        <end position="314"/>
    </location>
</feature>
<feature type="domain" description="Major facilitator superfamily (MFS) profile" evidence="7">
    <location>
        <begin position="229"/>
        <end position="407"/>
    </location>
</feature>
<reference evidence="8 9" key="1">
    <citation type="submission" date="2010-08" db="EMBL/GenBank/DDBJ databases">
        <authorList>
            <person name="Weinstock G."/>
            <person name="Sodergren E."/>
            <person name="Clifton S."/>
            <person name="Fulton L."/>
            <person name="Fulton B."/>
            <person name="Courtney L."/>
            <person name="Fronick C."/>
            <person name="Harrison M."/>
            <person name="Strong C."/>
            <person name="Farmer C."/>
            <person name="Delahaunty K."/>
            <person name="Markovic C."/>
            <person name="Hall O."/>
            <person name="Minx P."/>
            <person name="Tomlinson C."/>
            <person name="Mitreva M."/>
            <person name="Hou S."/>
            <person name="Chen J."/>
            <person name="Wollam A."/>
            <person name="Pepin K.H."/>
            <person name="Johnson M."/>
            <person name="Bhonagiri V."/>
            <person name="Zhang X."/>
            <person name="Suruliraj S."/>
            <person name="Warren W."/>
            <person name="Chinwalla A."/>
            <person name="Mardis E.R."/>
            <person name="Wilson R.K."/>
        </authorList>
    </citation>
    <scope>NUCLEOTIDE SEQUENCE [LARGE SCALE GENOMIC DNA]</scope>
    <source>
        <strain evidence="8 9">F0399</strain>
    </source>
</reference>
<name>E7N210_9FIRM</name>
<feature type="transmembrane region" description="Helical" evidence="6">
    <location>
        <begin position="164"/>
        <end position="182"/>
    </location>
</feature>
<organism evidence="8 9">
    <name type="scientific">Selenomonas artemidis F0399</name>
    <dbReference type="NCBI Taxonomy" id="749551"/>
    <lineage>
        <taxon>Bacteria</taxon>
        <taxon>Bacillati</taxon>
        <taxon>Bacillota</taxon>
        <taxon>Negativicutes</taxon>
        <taxon>Selenomonadales</taxon>
        <taxon>Selenomonadaceae</taxon>
        <taxon>Selenomonas</taxon>
    </lineage>
</organism>
<dbReference type="GO" id="GO:0005886">
    <property type="term" value="C:plasma membrane"/>
    <property type="evidence" value="ECO:0007669"/>
    <property type="project" value="UniProtKB-SubCell"/>
</dbReference>
<evidence type="ECO:0000313" key="9">
    <source>
        <dbReference type="Proteomes" id="UP000004633"/>
    </source>
</evidence>
<keyword evidence="9" id="KW-1185">Reference proteome</keyword>
<feature type="transmembrane region" description="Helical" evidence="6">
    <location>
        <begin position="263"/>
        <end position="284"/>
    </location>
</feature>
<evidence type="ECO:0000256" key="2">
    <source>
        <dbReference type="ARBA" id="ARBA00022448"/>
    </source>
</evidence>
<dbReference type="GO" id="GO:0022857">
    <property type="term" value="F:transmembrane transporter activity"/>
    <property type="evidence" value="ECO:0007669"/>
    <property type="project" value="InterPro"/>
</dbReference>
<evidence type="ECO:0000256" key="4">
    <source>
        <dbReference type="ARBA" id="ARBA00022989"/>
    </source>
</evidence>
<feature type="transmembrane region" description="Helical" evidence="6">
    <location>
        <begin position="225"/>
        <end position="243"/>
    </location>
</feature>
<keyword evidence="3 6" id="KW-0812">Transmembrane</keyword>
<dbReference type="CDD" id="cd17393">
    <property type="entry name" value="MFS_MosC_like"/>
    <property type="match status" value="1"/>
</dbReference>
<dbReference type="SUPFAM" id="SSF103473">
    <property type="entry name" value="MFS general substrate transporter"/>
    <property type="match status" value="1"/>
</dbReference>
<evidence type="ECO:0000259" key="7">
    <source>
        <dbReference type="PROSITE" id="PS50850"/>
    </source>
</evidence>
<comment type="caution">
    <text evidence="8">The sequence shown here is derived from an EMBL/GenBank/DDBJ whole genome shotgun (WGS) entry which is preliminary data.</text>
</comment>
<dbReference type="PANTHER" id="PTHR23514">
    <property type="entry name" value="BYPASS OF STOP CODON PROTEIN 6"/>
    <property type="match status" value="1"/>
</dbReference>
<feature type="transmembrane region" description="Helical" evidence="6">
    <location>
        <begin position="381"/>
        <end position="403"/>
    </location>
</feature>
<dbReference type="AlphaFoldDB" id="E7N210"/>
<keyword evidence="2" id="KW-0813">Transport</keyword>
<dbReference type="InterPro" id="IPR036259">
    <property type="entry name" value="MFS_trans_sf"/>
</dbReference>
<keyword evidence="4 6" id="KW-1133">Transmembrane helix</keyword>
<evidence type="ECO:0000256" key="1">
    <source>
        <dbReference type="ARBA" id="ARBA00004651"/>
    </source>
</evidence>
<protein>
    <submittedName>
        <fullName evidence="8">Transporter, major facilitator family protein</fullName>
    </submittedName>
</protein>
<keyword evidence="5 6" id="KW-0472">Membrane</keyword>
<dbReference type="Proteomes" id="UP000004633">
    <property type="component" value="Unassembled WGS sequence"/>
</dbReference>
<evidence type="ECO:0000256" key="5">
    <source>
        <dbReference type="ARBA" id="ARBA00023136"/>
    </source>
</evidence>
<evidence type="ECO:0000256" key="3">
    <source>
        <dbReference type="ARBA" id="ARBA00022692"/>
    </source>
</evidence>
<feature type="transmembrane region" description="Helical" evidence="6">
    <location>
        <begin position="131"/>
        <end position="152"/>
    </location>
</feature>
<dbReference type="Gene3D" id="1.20.1250.20">
    <property type="entry name" value="MFS general substrate transporter like domains"/>
    <property type="match status" value="2"/>
</dbReference>
<dbReference type="InterPro" id="IPR011701">
    <property type="entry name" value="MFS"/>
</dbReference>
<feature type="transmembrane region" description="Helical" evidence="6">
    <location>
        <begin position="194"/>
        <end position="213"/>
    </location>
</feature>
<dbReference type="PANTHER" id="PTHR23514:SF13">
    <property type="entry name" value="INNER MEMBRANE PROTEIN YBJJ"/>
    <property type="match status" value="1"/>
</dbReference>
<accession>E7N210</accession>
<evidence type="ECO:0000256" key="6">
    <source>
        <dbReference type="SAM" id="Phobius"/>
    </source>
</evidence>
<feature type="transmembrane region" description="Helical" evidence="6">
    <location>
        <begin position="72"/>
        <end position="91"/>
    </location>
</feature>
<dbReference type="EMBL" id="AECV01000016">
    <property type="protein sequence ID" value="EFW29792.1"/>
    <property type="molecule type" value="Genomic_DNA"/>
</dbReference>
<proteinExistence type="predicted"/>